<evidence type="ECO:0000313" key="2">
    <source>
        <dbReference type="Proteomes" id="UP000295096"/>
    </source>
</evidence>
<organism evidence="1 2">
    <name type="scientific">Dankookia rubra</name>
    <dbReference type="NCBI Taxonomy" id="1442381"/>
    <lineage>
        <taxon>Bacteria</taxon>
        <taxon>Pseudomonadati</taxon>
        <taxon>Pseudomonadota</taxon>
        <taxon>Alphaproteobacteria</taxon>
        <taxon>Acetobacterales</taxon>
        <taxon>Roseomonadaceae</taxon>
        <taxon>Dankookia</taxon>
    </lineage>
</organism>
<sequence>MITPHRSQLCQPSFFEQQPRCTVVMEACGAAHHWARVLSGLGYEVKLIAPEAVRPFVKWGKKNDGVDAAAICAAAPRPDATFVAVKSLEQQGVLALRSARALLVKQQTMLANAIRGLATEFGFVAPQGTDKLVLLRACGASPRRYKPRHGETAVSGLGEAGSVLQGSAVHGRGDPLGGPLVPVVRPVAETAGCAIQAAKGRLAGGH</sequence>
<protein>
    <submittedName>
        <fullName evidence="1">Transposase</fullName>
    </submittedName>
</protein>
<dbReference type="AlphaFoldDB" id="A0A4R5Q9W6"/>
<reference evidence="1 2" key="1">
    <citation type="journal article" date="2016" name="J. Microbiol.">
        <title>Dankookia rubra gen. nov., sp. nov., an alphaproteobacterium isolated from sediment of a shallow stream.</title>
        <authorList>
            <person name="Kim W.H."/>
            <person name="Kim D.H."/>
            <person name="Kang K."/>
            <person name="Ahn T.Y."/>
        </authorList>
    </citation>
    <scope>NUCLEOTIDE SEQUENCE [LARGE SCALE GENOMIC DNA]</scope>
    <source>
        <strain evidence="1 2">JCM30602</strain>
    </source>
</reference>
<dbReference type="InterPro" id="IPR047650">
    <property type="entry name" value="Transpos_IS110"/>
</dbReference>
<accession>A0A4R5Q9W6</accession>
<dbReference type="PANTHER" id="PTHR33055:SF3">
    <property type="entry name" value="PUTATIVE TRANSPOSASE FOR IS117-RELATED"/>
    <property type="match status" value="1"/>
</dbReference>
<evidence type="ECO:0000313" key="1">
    <source>
        <dbReference type="EMBL" id="TDH59329.1"/>
    </source>
</evidence>
<dbReference type="Proteomes" id="UP000295096">
    <property type="component" value="Unassembled WGS sequence"/>
</dbReference>
<dbReference type="EMBL" id="SMSJ01000070">
    <property type="protein sequence ID" value="TDH59329.1"/>
    <property type="molecule type" value="Genomic_DNA"/>
</dbReference>
<dbReference type="GO" id="GO:0003677">
    <property type="term" value="F:DNA binding"/>
    <property type="evidence" value="ECO:0007669"/>
    <property type="project" value="InterPro"/>
</dbReference>
<keyword evidence="2" id="KW-1185">Reference proteome</keyword>
<name>A0A4R5Q9W6_9PROT</name>
<dbReference type="PANTHER" id="PTHR33055">
    <property type="entry name" value="TRANSPOSASE FOR INSERTION SEQUENCE ELEMENT IS1111A"/>
    <property type="match status" value="1"/>
</dbReference>
<proteinExistence type="predicted"/>
<gene>
    <name evidence="1" type="ORF">E2C06_27805</name>
</gene>
<dbReference type="RefSeq" id="WP_133291843.1">
    <property type="nucleotide sequence ID" value="NZ_SMSJ01000070.1"/>
</dbReference>
<dbReference type="GO" id="GO:0006313">
    <property type="term" value="P:DNA transposition"/>
    <property type="evidence" value="ECO:0007669"/>
    <property type="project" value="InterPro"/>
</dbReference>
<comment type="caution">
    <text evidence="1">The sequence shown here is derived from an EMBL/GenBank/DDBJ whole genome shotgun (WGS) entry which is preliminary data.</text>
</comment>
<dbReference type="GO" id="GO:0004803">
    <property type="term" value="F:transposase activity"/>
    <property type="evidence" value="ECO:0007669"/>
    <property type="project" value="InterPro"/>
</dbReference>
<dbReference type="OrthoDB" id="5289737at2"/>